<dbReference type="AlphaFoldDB" id="A0A426Z3L4"/>
<dbReference type="EMBL" id="AMZH03008624">
    <property type="protein sequence ID" value="RRT58558.1"/>
    <property type="molecule type" value="Genomic_DNA"/>
</dbReference>
<proteinExistence type="predicted"/>
<protein>
    <submittedName>
        <fullName evidence="1">Uncharacterized protein</fullName>
    </submittedName>
</protein>
<evidence type="ECO:0000313" key="1">
    <source>
        <dbReference type="EMBL" id="RRT58558.1"/>
    </source>
</evidence>
<reference evidence="1 2" key="1">
    <citation type="journal article" date="2014" name="Agronomy (Basel)">
        <title>A Draft Genome Sequence for Ensete ventricosum, the Drought-Tolerant Tree Against Hunger.</title>
        <authorList>
            <person name="Harrison J."/>
            <person name="Moore K.A."/>
            <person name="Paszkiewicz K."/>
            <person name="Jones T."/>
            <person name="Grant M."/>
            <person name="Ambacheew D."/>
            <person name="Muzemil S."/>
            <person name="Studholme D.J."/>
        </authorList>
    </citation>
    <scope>NUCLEOTIDE SEQUENCE [LARGE SCALE GENOMIC DNA]</scope>
</reference>
<accession>A0A426Z3L4</accession>
<gene>
    <name evidence="1" type="ORF">B296_00013912</name>
</gene>
<dbReference type="Proteomes" id="UP000287651">
    <property type="component" value="Unassembled WGS sequence"/>
</dbReference>
<sequence>MIWWLSFPMSNQVDGEMVHGVVVALCRSTAPTTTTTLPQANLLVLLQRYQINGGLAESMDRSADDRHAIPMLWCPKRLARPSELLTANSSDRFFCGRKQERFQGTECMSQIDAVDMLLHEIGAVDHNM</sequence>
<name>A0A426Z3L4_ENSVE</name>
<comment type="caution">
    <text evidence="1">The sequence shown here is derived from an EMBL/GenBank/DDBJ whole genome shotgun (WGS) entry which is preliminary data.</text>
</comment>
<evidence type="ECO:0000313" key="2">
    <source>
        <dbReference type="Proteomes" id="UP000287651"/>
    </source>
</evidence>
<organism evidence="1 2">
    <name type="scientific">Ensete ventricosum</name>
    <name type="common">Abyssinian banana</name>
    <name type="synonym">Musa ensete</name>
    <dbReference type="NCBI Taxonomy" id="4639"/>
    <lineage>
        <taxon>Eukaryota</taxon>
        <taxon>Viridiplantae</taxon>
        <taxon>Streptophyta</taxon>
        <taxon>Embryophyta</taxon>
        <taxon>Tracheophyta</taxon>
        <taxon>Spermatophyta</taxon>
        <taxon>Magnoliopsida</taxon>
        <taxon>Liliopsida</taxon>
        <taxon>Zingiberales</taxon>
        <taxon>Musaceae</taxon>
        <taxon>Ensete</taxon>
    </lineage>
</organism>